<evidence type="ECO:0000256" key="2">
    <source>
        <dbReference type="ARBA" id="ARBA00022676"/>
    </source>
</evidence>
<dbReference type="Gene3D" id="3.40.50.2000">
    <property type="entry name" value="Glycogen Phosphorylase B"/>
    <property type="match status" value="2"/>
</dbReference>
<dbReference type="PANTHER" id="PTHR11926:SF1395">
    <property type="entry name" value="GLYCOSYLTRANSFERASE"/>
    <property type="match status" value="1"/>
</dbReference>
<keyword evidence="4" id="KW-1185">Reference proteome</keyword>
<dbReference type="FunFam" id="3.40.50.2000:FF:000152">
    <property type="entry name" value="Glycosyltransferase"/>
    <property type="match status" value="1"/>
</dbReference>
<dbReference type="AlphaFoldDB" id="A0A6J0ZTW3"/>
<evidence type="ECO:0000256" key="3">
    <source>
        <dbReference type="ARBA" id="ARBA00022679"/>
    </source>
</evidence>
<dbReference type="GO" id="GO:0080043">
    <property type="term" value="F:quercetin 3-O-glucosyltransferase activity"/>
    <property type="evidence" value="ECO:0007669"/>
    <property type="project" value="TreeGrafter"/>
</dbReference>
<dbReference type="GeneID" id="110412084"/>
<proteinExistence type="inferred from homology"/>
<dbReference type="SUPFAM" id="SSF53756">
    <property type="entry name" value="UDP-Glycosyltransferase/glycogen phosphorylase"/>
    <property type="match status" value="1"/>
</dbReference>
<evidence type="ECO:0000313" key="4">
    <source>
        <dbReference type="Proteomes" id="UP000504621"/>
    </source>
</evidence>
<name>A0A6J0ZTW3_9ROSI</name>
<protein>
    <submittedName>
        <fullName evidence="5">UDP-glycosyltransferase 87A1-like</fullName>
    </submittedName>
</protein>
<dbReference type="Proteomes" id="UP000504621">
    <property type="component" value="Unplaced"/>
</dbReference>
<dbReference type="RefSeq" id="XP_021278193.1">
    <property type="nucleotide sequence ID" value="XM_021422518.1"/>
</dbReference>
<comment type="similarity">
    <text evidence="1">Belongs to the UDP-glycosyltransferase family.</text>
</comment>
<gene>
    <name evidence="5" type="primary">LOC110412084</name>
</gene>
<keyword evidence="2" id="KW-0328">Glycosyltransferase</keyword>
<reference evidence="5" key="1">
    <citation type="submission" date="2025-08" db="UniProtKB">
        <authorList>
            <consortium name="RefSeq"/>
        </authorList>
    </citation>
    <scope>IDENTIFICATION</scope>
    <source>
        <tissue evidence="5">Leaf</tissue>
    </source>
</reference>
<dbReference type="FunFam" id="3.40.50.2000:FF:000138">
    <property type="entry name" value="Glycosyltransferase"/>
    <property type="match status" value="1"/>
</dbReference>
<accession>A0A6J0ZTW3</accession>
<evidence type="ECO:0000313" key="5">
    <source>
        <dbReference type="RefSeq" id="XP_021278193.1"/>
    </source>
</evidence>
<dbReference type="PANTHER" id="PTHR11926">
    <property type="entry name" value="GLUCOSYL/GLUCURONOSYL TRANSFERASES"/>
    <property type="match status" value="1"/>
</dbReference>
<dbReference type="CDD" id="cd03784">
    <property type="entry name" value="GT1_Gtf-like"/>
    <property type="match status" value="1"/>
</dbReference>
<organism evidence="4 5">
    <name type="scientific">Herrania umbratica</name>
    <dbReference type="NCBI Taxonomy" id="108875"/>
    <lineage>
        <taxon>Eukaryota</taxon>
        <taxon>Viridiplantae</taxon>
        <taxon>Streptophyta</taxon>
        <taxon>Embryophyta</taxon>
        <taxon>Tracheophyta</taxon>
        <taxon>Spermatophyta</taxon>
        <taxon>Magnoliopsida</taxon>
        <taxon>eudicotyledons</taxon>
        <taxon>Gunneridae</taxon>
        <taxon>Pentapetalae</taxon>
        <taxon>rosids</taxon>
        <taxon>malvids</taxon>
        <taxon>Malvales</taxon>
        <taxon>Malvaceae</taxon>
        <taxon>Byttnerioideae</taxon>
        <taxon>Herrania</taxon>
    </lineage>
</organism>
<dbReference type="OrthoDB" id="5835829at2759"/>
<dbReference type="Pfam" id="PF00201">
    <property type="entry name" value="UDPGT"/>
    <property type="match status" value="1"/>
</dbReference>
<dbReference type="InterPro" id="IPR002213">
    <property type="entry name" value="UDP_glucos_trans"/>
</dbReference>
<sequence>MTEAPSSSAFQLPSSYAMENISAMNSISSKPSTPCHVVAVPSAGRGHINPMMNLCKILASKSNNIVITFVVTEEWLGFIGSDPKPDNIHFCSIPNVLPSELVRAADLFGFAEAVWTKMDAPFECLLDQLNPPATLIMADTFLFWAVSAGNRRNIPVASFWPMSALMFSVFHHFHLFRENGHFPVDPLEKNHQQVDYIPGLSSTSLLDLPIAKINEDSRSLFFLKQMLDSISWVRKANYLLFASIYELETKAVDALKAEFPFPVYTVGPAIPYLELGNSSSSNLSDDELTYLHWLDRQPRNSVLYVSLGSFLSVSSAQMDEIAAGLNDSGVRFLWVVRYETSRMEAACSDQGFVLPWCDQLRVLCHPSVGGFWSHCGWNSVREGIFAGVPFLTFPLVADQKLNSKLIVDDWKIGWRVEKQFLAEDLVTRDEISRLVLKFMDLKSVEVTEMRDRGKELKQKFLHAIDRKGSSATSIDSFIRNISQTHGH</sequence>
<keyword evidence="3" id="KW-0808">Transferase</keyword>
<evidence type="ECO:0000256" key="1">
    <source>
        <dbReference type="ARBA" id="ARBA00009995"/>
    </source>
</evidence>
<dbReference type="GO" id="GO:0080044">
    <property type="term" value="F:quercetin 7-O-glucosyltransferase activity"/>
    <property type="evidence" value="ECO:0007669"/>
    <property type="project" value="TreeGrafter"/>
</dbReference>